<comment type="caution">
    <text evidence="6">The sequence shown here is derived from an EMBL/GenBank/DDBJ whole genome shotgun (WGS) entry which is preliminary data.</text>
</comment>
<feature type="domain" description="KNOX1" evidence="4">
    <location>
        <begin position="75"/>
        <end position="119"/>
    </location>
</feature>
<dbReference type="Pfam" id="PF03790">
    <property type="entry name" value="KNOX1"/>
    <property type="match status" value="1"/>
</dbReference>
<keyword evidence="2" id="KW-0539">Nucleus</keyword>
<evidence type="ECO:0000313" key="6">
    <source>
        <dbReference type="EMBL" id="KAF6159129.1"/>
    </source>
</evidence>
<comment type="subcellular location">
    <subcellularLocation>
        <location evidence="1">Nucleus</location>
    </subcellularLocation>
</comment>
<dbReference type="SMART" id="SM01256">
    <property type="entry name" value="KNOX2"/>
    <property type="match status" value="1"/>
</dbReference>
<dbReference type="SMART" id="SM01255">
    <property type="entry name" value="KNOX1"/>
    <property type="match status" value="1"/>
</dbReference>
<keyword evidence="3" id="KW-1133">Transmembrane helix</keyword>
<dbReference type="PANTHER" id="PTHR48452">
    <property type="entry name" value="FUSED COMPOUND LEAF 1"/>
    <property type="match status" value="1"/>
</dbReference>
<dbReference type="InterPro" id="IPR005540">
    <property type="entry name" value="KNOX1"/>
</dbReference>
<evidence type="ECO:0008006" key="8">
    <source>
        <dbReference type="Google" id="ProtNLM"/>
    </source>
</evidence>
<feature type="transmembrane region" description="Helical" evidence="3">
    <location>
        <begin position="184"/>
        <end position="203"/>
    </location>
</feature>
<evidence type="ECO:0000256" key="1">
    <source>
        <dbReference type="ARBA" id="ARBA00004123"/>
    </source>
</evidence>
<dbReference type="EMBL" id="JACGCM010001204">
    <property type="protein sequence ID" value="KAF6159129.1"/>
    <property type="molecule type" value="Genomic_DNA"/>
</dbReference>
<accession>A0A7J7MW17</accession>
<evidence type="ECO:0000313" key="7">
    <source>
        <dbReference type="Proteomes" id="UP000541444"/>
    </source>
</evidence>
<sequence>MESGGGLGSNSCFMGYGDNGLSSMVMMMPPPLMNSCSNLDENITLAALPLISNHNFNTNSSNNTACYFMESNKEDSIRAKIMSHPHYPRLITAYVNCQKIGAPPEVVAKLEEASAAADEMSRIRTGCIGEDPSLDQFMEAYCEMLMKYEEELTKPFKEAMLFLSKIESQLSALNVGSSDSGDTLVLSCYFTAMFCVSLLHILYSCNKKEYIK</sequence>
<evidence type="ECO:0000259" key="4">
    <source>
        <dbReference type="SMART" id="SM01255"/>
    </source>
</evidence>
<name>A0A7J7MW17_9MAGN</name>
<evidence type="ECO:0000259" key="5">
    <source>
        <dbReference type="SMART" id="SM01256"/>
    </source>
</evidence>
<keyword evidence="7" id="KW-1185">Reference proteome</keyword>
<feature type="domain" description="KNOX2" evidence="5">
    <location>
        <begin position="124"/>
        <end position="175"/>
    </location>
</feature>
<evidence type="ECO:0000256" key="2">
    <source>
        <dbReference type="ARBA" id="ARBA00023242"/>
    </source>
</evidence>
<dbReference type="PANTHER" id="PTHR48452:SF1">
    <property type="entry name" value="FUSED COMPOUND LEAF 1"/>
    <property type="match status" value="1"/>
</dbReference>
<dbReference type="Pfam" id="PF03791">
    <property type="entry name" value="KNOX2"/>
    <property type="match status" value="1"/>
</dbReference>
<keyword evidence="3" id="KW-0472">Membrane</keyword>
<gene>
    <name evidence="6" type="ORF">GIB67_032746</name>
</gene>
<dbReference type="AlphaFoldDB" id="A0A7J7MW17"/>
<keyword evidence="3" id="KW-0812">Transmembrane</keyword>
<organism evidence="6 7">
    <name type="scientific">Kingdonia uniflora</name>
    <dbReference type="NCBI Taxonomy" id="39325"/>
    <lineage>
        <taxon>Eukaryota</taxon>
        <taxon>Viridiplantae</taxon>
        <taxon>Streptophyta</taxon>
        <taxon>Embryophyta</taxon>
        <taxon>Tracheophyta</taxon>
        <taxon>Spermatophyta</taxon>
        <taxon>Magnoliopsida</taxon>
        <taxon>Ranunculales</taxon>
        <taxon>Circaeasteraceae</taxon>
        <taxon>Kingdonia</taxon>
    </lineage>
</organism>
<dbReference type="GO" id="GO:0005634">
    <property type="term" value="C:nucleus"/>
    <property type="evidence" value="ECO:0007669"/>
    <property type="project" value="UniProtKB-SubCell"/>
</dbReference>
<evidence type="ECO:0000256" key="3">
    <source>
        <dbReference type="SAM" id="Phobius"/>
    </source>
</evidence>
<dbReference type="GO" id="GO:0003677">
    <property type="term" value="F:DNA binding"/>
    <property type="evidence" value="ECO:0007669"/>
    <property type="project" value="InterPro"/>
</dbReference>
<proteinExistence type="predicted"/>
<reference evidence="6 7" key="1">
    <citation type="journal article" date="2020" name="IScience">
        <title>Genome Sequencing of the Endangered Kingdonia uniflora (Circaeasteraceae, Ranunculales) Reveals Potential Mechanisms of Evolutionary Specialization.</title>
        <authorList>
            <person name="Sun Y."/>
            <person name="Deng T."/>
            <person name="Zhang A."/>
            <person name="Moore M.J."/>
            <person name="Landis J.B."/>
            <person name="Lin N."/>
            <person name="Zhang H."/>
            <person name="Zhang X."/>
            <person name="Huang J."/>
            <person name="Zhang X."/>
            <person name="Sun H."/>
            <person name="Wang H."/>
        </authorList>
    </citation>
    <scope>NUCLEOTIDE SEQUENCE [LARGE SCALE GENOMIC DNA]</scope>
    <source>
        <strain evidence="6">TB1705</strain>
        <tissue evidence="6">Leaf</tissue>
    </source>
</reference>
<dbReference type="OrthoDB" id="10056939at2759"/>
<dbReference type="InterPro" id="IPR005541">
    <property type="entry name" value="KNOX2"/>
</dbReference>
<protein>
    <recommendedName>
        <fullName evidence="8">Homeobox transcription factor KN3</fullName>
    </recommendedName>
</protein>
<dbReference type="Proteomes" id="UP000541444">
    <property type="component" value="Unassembled WGS sequence"/>
</dbReference>